<dbReference type="HAMAP" id="MF_00177">
    <property type="entry name" value="Lys_tRNA_synth_class1"/>
    <property type="match status" value="1"/>
</dbReference>
<feature type="short sequence motif" description="'HIGH' region" evidence="10">
    <location>
        <begin position="35"/>
        <end position="43"/>
    </location>
</feature>
<evidence type="ECO:0000256" key="8">
    <source>
        <dbReference type="ARBA" id="ARBA00023146"/>
    </source>
</evidence>
<evidence type="ECO:0000256" key="5">
    <source>
        <dbReference type="ARBA" id="ARBA00022741"/>
    </source>
</evidence>
<comment type="catalytic activity">
    <reaction evidence="9 10">
        <text>tRNA(Lys) + L-lysine + ATP = L-lysyl-tRNA(Lys) + AMP + diphosphate</text>
        <dbReference type="Rhea" id="RHEA:20792"/>
        <dbReference type="Rhea" id="RHEA-COMP:9696"/>
        <dbReference type="Rhea" id="RHEA-COMP:9697"/>
        <dbReference type="ChEBI" id="CHEBI:30616"/>
        <dbReference type="ChEBI" id="CHEBI:32551"/>
        <dbReference type="ChEBI" id="CHEBI:33019"/>
        <dbReference type="ChEBI" id="CHEBI:78442"/>
        <dbReference type="ChEBI" id="CHEBI:78529"/>
        <dbReference type="ChEBI" id="CHEBI:456215"/>
        <dbReference type="EC" id="6.1.1.6"/>
    </reaction>
</comment>
<keyword evidence="5 10" id="KW-0547">Nucleotide-binding</keyword>
<dbReference type="Gene3D" id="1.10.10.350">
    <property type="match status" value="1"/>
</dbReference>
<dbReference type="InterPro" id="IPR014729">
    <property type="entry name" value="Rossmann-like_a/b/a_fold"/>
</dbReference>
<dbReference type="InterPro" id="IPR042078">
    <property type="entry name" value="Lys-tRNA-ligase_SC_fold"/>
</dbReference>
<organism evidence="11 12">
    <name type="scientific">Candidatus Syntropharchaeum butanivorans</name>
    <dbReference type="NCBI Taxonomy" id="1839936"/>
    <lineage>
        <taxon>Archaea</taxon>
        <taxon>Methanobacteriati</taxon>
        <taxon>Methanobacteriota</taxon>
        <taxon>Stenosarchaea group</taxon>
        <taxon>Methanomicrobia</taxon>
        <taxon>Methanosarcinales</taxon>
        <taxon>ANME-2 cluster</taxon>
        <taxon>Candidatus Syntropharchaeum</taxon>
    </lineage>
</organism>
<accession>A0A1F2P5W8</accession>
<reference evidence="11" key="1">
    <citation type="submission" date="2016-05" db="EMBL/GenBank/DDBJ databases">
        <title>Microbial consortia oxidize butane by reversing methanogenesis.</title>
        <authorList>
            <person name="Laso-Perez R."/>
            <person name="Richter M."/>
            <person name="Wegener G."/>
            <person name="Musat F."/>
        </authorList>
    </citation>
    <scope>NUCLEOTIDE SEQUENCE [LARGE SCALE GENOMIC DNA]</scope>
    <source>
        <strain evidence="11">BOX1</strain>
    </source>
</reference>
<dbReference type="InterPro" id="IPR008925">
    <property type="entry name" value="aa_tRNA-synth_I_cd-bd_sf"/>
</dbReference>
<dbReference type="Pfam" id="PF01921">
    <property type="entry name" value="tRNA-synt_1f"/>
    <property type="match status" value="1"/>
</dbReference>
<dbReference type="InterPro" id="IPR001412">
    <property type="entry name" value="aa-tRNA-synth_I_CS"/>
</dbReference>
<sequence>MRRMAKEGKIHWADVIAEDLIRTGRPQVVATGISPSGPIHIGNLREVITADAIYRALRDKGADDARLIYISDTFDPLRRVYPFLPDSYSEYVGRPLSEIPDPEGCCRNYAEHFLRPFLESLSELEVEVEVYRADEMYKKGYYRDAIITALKMRDKIVSIIDAVTGKTTKSGWSPFNPICRSCGRLTTTTVTGFDPERGYVEYRCRCGDEGEVSVIGGGKLTWRVDWPARWKILGVTAEPFGKDHASSGSSYDSGTRISKEIYNYEPPYPIPFEHVLLKGKGSMSSSKGVAITIQEMLSCVPPEILRYVIIRTRPEKHIELDPGFGLLHIIDEYERSDISSDRSKALSRTSKSPMIDVPFRHIINIVQIARFDPVKMLEIIKRSGYRIEDIDLLKQYSKYAKEWLERFAPPSVRFEVREEVPPEAHEIAQPVREALSELSKFLMEKELDAEMVHQQVYAIAEKVGVEPKEIFEAIYLLFLGRRSGPRAGWFLVSLDRGFVIKRLTSL</sequence>
<dbReference type="Gene3D" id="3.40.50.620">
    <property type="entry name" value="HUPs"/>
    <property type="match status" value="2"/>
</dbReference>
<name>A0A1F2P5W8_9EURY</name>
<proteinExistence type="inferred from homology"/>
<gene>
    <name evidence="10" type="primary">lysS</name>
    <name evidence="11" type="ORF">SBU_000647</name>
</gene>
<dbReference type="NCBIfam" id="TIGR00467">
    <property type="entry name" value="lysS_arch"/>
    <property type="match status" value="1"/>
</dbReference>
<dbReference type="PROSITE" id="PS00178">
    <property type="entry name" value="AA_TRNA_LIGASE_I"/>
    <property type="match status" value="1"/>
</dbReference>
<evidence type="ECO:0000256" key="7">
    <source>
        <dbReference type="ARBA" id="ARBA00022917"/>
    </source>
</evidence>
<comment type="subcellular location">
    <subcellularLocation>
        <location evidence="1 10">Cytoplasm</location>
    </subcellularLocation>
</comment>
<keyword evidence="12" id="KW-1185">Reference proteome</keyword>
<keyword evidence="6 10" id="KW-0067">ATP-binding</keyword>
<evidence type="ECO:0000256" key="3">
    <source>
        <dbReference type="ARBA" id="ARBA00022490"/>
    </source>
</evidence>
<dbReference type="GO" id="GO:0005524">
    <property type="term" value="F:ATP binding"/>
    <property type="evidence" value="ECO:0007669"/>
    <property type="project" value="UniProtKB-UniRule"/>
</dbReference>
<evidence type="ECO:0000313" key="11">
    <source>
        <dbReference type="EMBL" id="OFV66680.1"/>
    </source>
</evidence>
<evidence type="ECO:0000256" key="6">
    <source>
        <dbReference type="ARBA" id="ARBA00022840"/>
    </source>
</evidence>
<dbReference type="InterPro" id="IPR020751">
    <property type="entry name" value="aa-tRNA-synth_I_codon-bd_sub2"/>
</dbReference>
<dbReference type="Gene3D" id="6.10.20.10">
    <property type="entry name" value="Lysine tRNA ligase, stem contact fold domain"/>
    <property type="match status" value="1"/>
</dbReference>
<keyword evidence="3 10" id="KW-0963">Cytoplasm</keyword>
<evidence type="ECO:0000256" key="1">
    <source>
        <dbReference type="ARBA" id="ARBA00004496"/>
    </source>
</evidence>
<protein>
    <recommendedName>
        <fullName evidence="10">Lysine--tRNA ligase</fullName>
        <ecNumber evidence="10">6.1.1.6</ecNumber>
    </recommendedName>
    <alternativeName>
        <fullName evidence="10">Lysyl-tRNA synthetase</fullName>
        <shortName evidence="10">LysRS</shortName>
    </alternativeName>
</protein>
<dbReference type="PANTHER" id="PTHR37940">
    <property type="entry name" value="LYSINE--TRNA LIGASE"/>
    <property type="match status" value="1"/>
</dbReference>
<evidence type="ECO:0000256" key="10">
    <source>
        <dbReference type="HAMAP-Rule" id="MF_00177"/>
    </source>
</evidence>
<dbReference type="EC" id="6.1.1.6" evidence="10"/>
<keyword evidence="7 10" id="KW-0648">Protein biosynthesis</keyword>
<comment type="similarity">
    <text evidence="2 10">Belongs to the class-I aminoacyl-tRNA synthetase family.</text>
</comment>
<dbReference type="PATRIC" id="fig|1839936.3.peg.657"/>
<comment type="caution">
    <text evidence="11">The sequence shown here is derived from an EMBL/GenBank/DDBJ whole genome shotgun (WGS) entry which is preliminary data.</text>
</comment>
<evidence type="ECO:0000256" key="9">
    <source>
        <dbReference type="ARBA" id="ARBA00048573"/>
    </source>
</evidence>
<dbReference type="AlphaFoldDB" id="A0A1F2P5W8"/>
<dbReference type="STRING" id="1839936.SBU_000647"/>
<evidence type="ECO:0000256" key="2">
    <source>
        <dbReference type="ARBA" id="ARBA00005594"/>
    </source>
</evidence>
<dbReference type="GO" id="GO:0005737">
    <property type="term" value="C:cytoplasm"/>
    <property type="evidence" value="ECO:0007669"/>
    <property type="project" value="UniProtKB-SubCell"/>
</dbReference>
<dbReference type="GO" id="GO:0006430">
    <property type="term" value="P:lysyl-tRNA aminoacylation"/>
    <property type="evidence" value="ECO:0007669"/>
    <property type="project" value="UniProtKB-UniRule"/>
</dbReference>
<keyword evidence="8 10" id="KW-0030">Aminoacyl-tRNA synthetase</keyword>
<dbReference type="Gene3D" id="1.10.10.770">
    <property type="match status" value="1"/>
</dbReference>
<evidence type="ECO:0000256" key="4">
    <source>
        <dbReference type="ARBA" id="ARBA00022598"/>
    </source>
</evidence>
<dbReference type="SUPFAM" id="SSF48163">
    <property type="entry name" value="An anticodon-binding domain of class I aminoacyl-tRNA synthetases"/>
    <property type="match status" value="1"/>
</dbReference>
<keyword evidence="4 10" id="KW-0436">Ligase</keyword>
<dbReference type="GO" id="GO:0004824">
    <property type="term" value="F:lysine-tRNA ligase activity"/>
    <property type="evidence" value="ECO:0007669"/>
    <property type="project" value="UniProtKB-UniRule"/>
</dbReference>
<dbReference type="SUPFAM" id="SSF52374">
    <property type="entry name" value="Nucleotidylyl transferase"/>
    <property type="match status" value="1"/>
</dbReference>
<dbReference type="EMBL" id="LYOR01000002">
    <property type="protein sequence ID" value="OFV66680.1"/>
    <property type="molecule type" value="Genomic_DNA"/>
</dbReference>
<dbReference type="PANTHER" id="PTHR37940:SF1">
    <property type="entry name" value="LYSINE--TRNA LIGASE"/>
    <property type="match status" value="1"/>
</dbReference>
<comment type="caution">
    <text evidence="10">Lacks conserved residue(s) required for the propagation of feature annotation.</text>
</comment>
<dbReference type="InterPro" id="IPR002904">
    <property type="entry name" value="Lys-tRNA-ligase"/>
</dbReference>
<evidence type="ECO:0000313" key="12">
    <source>
        <dbReference type="Proteomes" id="UP000185779"/>
    </source>
</evidence>
<dbReference type="Proteomes" id="UP000185779">
    <property type="component" value="Unassembled WGS sequence"/>
</dbReference>
<dbReference type="GO" id="GO:0000049">
    <property type="term" value="F:tRNA binding"/>
    <property type="evidence" value="ECO:0007669"/>
    <property type="project" value="InterPro"/>
</dbReference>